<organism evidence="2 3">
    <name type="scientific">Devosia rhizoryzae</name>
    <dbReference type="NCBI Taxonomy" id="2774137"/>
    <lineage>
        <taxon>Bacteria</taxon>
        <taxon>Pseudomonadati</taxon>
        <taxon>Pseudomonadota</taxon>
        <taxon>Alphaproteobacteria</taxon>
        <taxon>Hyphomicrobiales</taxon>
        <taxon>Devosiaceae</taxon>
        <taxon>Devosia</taxon>
    </lineage>
</organism>
<keyword evidence="3" id="KW-1185">Reference proteome</keyword>
<protein>
    <submittedName>
        <fullName evidence="2">Helix-turn-helix transcriptional regulator</fullName>
    </submittedName>
</protein>
<proteinExistence type="predicted"/>
<dbReference type="SUPFAM" id="SSF47413">
    <property type="entry name" value="lambda repressor-like DNA-binding domains"/>
    <property type="match status" value="1"/>
</dbReference>
<evidence type="ECO:0000313" key="3">
    <source>
        <dbReference type="Proteomes" id="UP000595857"/>
    </source>
</evidence>
<dbReference type="Pfam" id="PF13560">
    <property type="entry name" value="HTH_31"/>
    <property type="match status" value="1"/>
</dbReference>
<evidence type="ECO:0000313" key="2">
    <source>
        <dbReference type="EMBL" id="QQR39204.1"/>
    </source>
</evidence>
<dbReference type="Gene3D" id="1.10.260.40">
    <property type="entry name" value="lambda repressor-like DNA-binding domains"/>
    <property type="match status" value="1"/>
</dbReference>
<dbReference type="Proteomes" id="UP000595857">
    <property type="component" value="Chromosome"/>
</dbReference>
<dbReference type="SMART" id="SM00530">
    <property type="entry name" value="HTH_XRE"/>
    <property type="match status" value="1"/>
</dbReference>
<dbReference type="PROSITE" id="PS50943">
    <property type="entry name" value="HTH_CROC1"/>
    <property type="match status" value="1"/>
</dbReference>
<dbReference type="CDD" id="cd00093">
    <property type="entry name" value="HTH_XRE"/>
    <property type="match status" value="1"/>
</dbReference>
<sequence>MRIYDFLILQKVRLRDCRTECQQRMPKSLYTERHKAIAAAIAQQRRVSGLTQVDVAKAMGGNWSQPIIANIESGGRRVDLVELLRMADIIGLDAEALIRTLRQVPDE</sequence>
<gene>
    <name evidence="2" type="ORF">JI748_15985</name>
</gene>
<feature type="domain" description="HTH cro/C1-type" evidence="1">
    <location>
        <begin position="41"/>
        <end position="97"/>
    </location>
</feature>
<dbReference type="InterPro" id="IPR010982">
    <property type="entry name" value="Lambda_DNA-bd_dom_sf"/>
</dbReference>
<name>A0ABX7C7M5_9HYPH</name>
<dbReference type="InterPro" id="IPR001387">
    <property type="entry name" value="Cro/C1-type_HTH"/>
</dbReference>
<accession>A0ABX7C7M5</accession>
<reference evidence="2 3" key="1">
    <citation type="submission" date="2021-01" db="EMBL/GenBank/DDBJ databases">
        <title>Genome seq and assembly of Devosia sp. LEGU1.</title>
        <authorList>
            <person name="Chhetri G."/>
        </authorList>
    </citation>
    <scope>NUCLEOTIDE SEQUENCE [LARGE SCALE GENOMIC DNA]</scope>
    <source>
        <strain evidence="2 3">LEGU1</strain>
    </source>
</reference>
<evidence type="ECO:0000259" key="1">
    <source>
        <dbReference type="PROSITE" id="PS50943"/>
    </source>
</evidence>
<dbReference type="EMBL" id="CP068046">
    <property type="protein sequence ID" value="QQR39204.1"/>
    <property type="molecule type" value="Genomic_DNA"/>
</dbReference>